<evidence type="ECO:0000313" key="2">
    <source>
        <dbReference type="Proteomes" id="UP000886523"/>
    </source>
</evidence>
<reference evidence="1" key="1">
    <citation type="journal article" date="2020" name="Nat. Commun.">
        <title>Large-scale genome sequencing of mycorrhizal fungi provides insights into the early evolution of symbiotic traits.</title>
        <authorList>
            <person name="Miyauchi S."/>
            <person name="Kiss E."/>
            <person name="Kuo A."/>
            <person name="Drula E."/>
            <person name="Kohler A."/>
            <person name="Sanchez-Garcia M."/>
            <person name="Morin E."/>
            <person name="Andreopoulos B."/>
            <person name="Barry K.W."/>
            <person name="Bonito G."/>
            <person name="Buee M."/>
            <person name="Carver A."/>
            <person name="Chen C."/>
            <person name="Cichocki N."/>
            <person name="Clum A."/>
            <person name="Culley D."/>
            <person name="Crous P.W."/>
            <person name="Fauchery L."/>
            <person name="Girlanda M."/>
            <person name="Hayes R.D."/>
            <person name="Keri Z."/>
            <person name="LaButti K."/>
            <person name="Lipzen A."/>
            <person name="Lombard V."/>
            <person name="Magnuson J."/>
            <person name="Maillard F."/>
            <person name="Murat C."/>
            <person name="Nolan M."/>
            <person name="Ohm R.A."/>
            <person name="Pangilinan J."/>
            <person name="Pereira M.F."/>
            <person name="Perotto S."/>
            <person name="Peter M."/>
            <person name="Pfister S."/>
            <person name="Riley R."/>
            <person name="Sitrit Y."/>
            <person name="Stielow J.B."/>
            <person name="Szollosi G."/>
            <person name="Zifcakova L."/>
            <person name="Stursova M."/>
            <person name="Spatafora J.W."/>
            <person name="Tedersoo L."/>
            <person name="Vaario L.M."/>
            <person name="Yamada A."/>
            <person name="Yan M."/>
            <person name="Wang P."/>
            <person name="Xu J."/>
            <person name="Bruns T."/>
            <person name="Baldrian P."/>
            <person name="Vilgalys R."/>
            <person name="Dunand C."/>
            <person name="Henrissat B."/>
            <person name="Grigoriev I.V."/>
            <person name="Hibbett D."/>
            <person name="Nagy L.G."/>
            <person name="Martin F.M."/>
        </authorList>
    </citation>
    <scope>NUCLEOTIDE SEQUENCE</scope>
    <source>
        <strain evidence="1">UP504</strain>
    </source>
</reference>
<proteinExistence type="predicted"/>
<dbReference type="Proteomes" id="UP000886523">
    <property type="component" value="Unassembled WGS sequence"/>
</dbReference>
<dbReference type="OrthoDB" id="1939479at2759"/>
<name>A0A9P6DQK6_9AGAM</name>
<evidence type="ECO:0000313" key="1">
    <source>
        <dbReference type="EMBL" id="KAF9506740.1"/>
    </source>
</evidence>
<gene>
    <name evidence="1" type="ORF">BS47DRAFT_1367143</name>
</gene>
<accession>A0A9P6DQK6</accession>
<dbReference type="EMBL" id="MU129101">
    <property type="protein sequence ID" value="KAF9506740.1"/>
    <property type="molecule type" value="Genomic_DNA"/>
</dbReference>
<keyword evidence="2" id="KW-1185">Reference proteome</keyword>
<comment type="caution">
    <text evidence="1">The sequence shown here is derived from an EMBL/GenBank/DDBJ whole genome shotgun (WGS) entry which is preliminary data.</text>
</comment>
<sequence length="421" mass="46914">MPCPHFGVNDKLIGAVFCMKDLEDSCVSGVVRGLEQDGVPVFVVTILELWSKMDWSTTSFLYQWRFYYQYRDEKYYEEQAFLEALVVVDPQQESIPLLTKSYEVVAKFLGLGPFFCARNPPISVFLLTNPNAPGVLESAQINPPLDPLLTTLALAPPQMVLDNASDFQAFLSRAWLVGSMGRGHSLHTSLPKEVSSCFKMALWSMMMQSTQIMRKYLADLTALKTCSFDLEAWTFIGSKDTVHQPWKVLHPPEVPSARLQFMVDVSIFPSHSPPAFILPNEPDYVHVPCPTLPCPVPKIMPAPMPAVATVTPSRHNEQPSPQQHSWGDITENEGCDLIWNAAAGDVASYQRIMVVLDHHVRVKNKDATPLARYLRAGWSNCDGVPYGYQLIIQYQGISPNGAPIGPIYPNVVPWGPNVAPK</sequence>
<organism evidence="1 2">
    <name type="scientific">Hydnum rufescens UP504</name>
    <dbReference type="NCBI Taxonomy" id="1448309"/>
    <lineage>
        <taxon>Eukaryota</taxon>
        <taxon>Fungi</taxon>
        <taxon>Dikarya</taxon>
        <taxon>Basidiomycota</taxon>
        <taxon>Agaricomycotina</taxon>
        <taxon>Agaricomycetes</taxon>
        <taxon>Cantharellales</taxon>
        <taxon>Hydnaceae</taxon>
        <taxon>Hydnum</taxon>
    </lineage>
</organism>
<protein>
    <submittedName>
        <fullName evidence="1">Uncharacterized protein</fullName>
    </submittedName>
</protein>
<dbReference type="AlphaFoldDB" id="A0A9P6DQK6"/>